<dbReference type="STRING" id="623744.A0A553RKK8"/>
<evidence type="ECO:0008006" key="4">
    <source>
        <dbReference type="Google" id="ProtNLM"/>
    </source>
</evidence>
<evidence type="ECO:0000313" key="3">
    <source>
        <dbReference type="Proteomes" id="UP000316079"/>
    </source>
</evidence>
<keyword evidence="3" id="KW-1185">Reference proteome</keyword>
<feature type="region of interest" description="Disordered" evidence="1">
    <location>
        <begin position="258"/>
        <end position="302"/>
    </location>
</feature>
<feature type="compositionally biased region" description="Low complexity" evidence="1">
    <location>
        <begin position="187"/>
        <end position="206"/>
    </location>
</feature>
<accession>A0A553RKK8</accession>
<evidence type="ECO:0000313" key="2">
    <source>
        <dbReference type="EMBL" id="TRZ02713.1"/>
    </source>
</evidence>
<feature type="compositionally biased region" description="Polar residues" evidence="1">
    <location>
        <begin position="157"/>
        <end position="166"/>
    </location>
</feature>
<comment type="caution">
    <text evidence="2">The sequence shown here is derived from an EMBL/GenBank/DDBJ whole genome shotgun (WGS) entry which is preliminary data.</text>
</comment>
<protein>
    <recommendedName>
        <fullName evidence="4">C2H2-type domain-containing protein</fullName>
    </recommendedName>
</protein>
<proteinExistence type="predicted"/>
<dbReference type="OrthoDB" id="6414306at2759"/>
<organism evidence="2 3">
    <name type="scientific">Danionella cerebrum</name>
    <dbReference type="NCBI Taxonomy" id="2873325"/>
    <lineage>
        <taxon>Eukaryota</taxon>
        <taxon>Metazoa</taxon>
        <taxon>Chordata</taxon>
        <taxon>Craniata</taxon>
        <taxon>Vertebrata</taxon>
        <taxon>Euteleostomi</taxon>
        <taxon>Actinopterygii</taxon>
        <taxon>Neopterygii</taxon>
        <taxon>Teleostei</taxon>
        <taxon>Ostariophysi</taxon>
        <taxon>Cypriniformes</taxon>
        <taxon>Danionidae</taxon>
        <taxon>Danioninae</taxon>
        <taxon>Danionella</taxon>
    </lineage>
</organism>
<reference evidence="2 3" key="1">
    <citation type="journal article" date="2019" name="Sci. Data">
        <title>Hybrid genome assembly and annotation of Danionella translucida.</title>
        <authorList>
            <person name="Kadobianskyi M."/>
            <person name="Schulze L."/>
            <person name="Schuelke M."/>
            <person name="Judkewitz B."/>
        </authorList>
    </citation>
    <scope>NUCLEOTIDE SEQUENCE [LARGE SCALE GENOMIC DNA]</scope>
    <source>
        <strain evidence="2 3">Bolton</strain>
    </source>
</reference>
<sequence length="604" mass="65859">MRCGFSAVCSNSRAARSQASSKASQQIWSCKKAFQTLSSLRRHQRRIHEHQPLPTGAFKNFRIPQETEGDQPVEMMTQDSPYNNPQDGECMVDISGKVSENLSFYIEGQIVSASSVHNCEVIEMNSGGSAAIGLNAVLISPSQVTQALKLETSASSLTPDLSGQFSTRRRTSTPPMLPPIKTETESESITSASPSPLPSLTVSGVPLGSTHLPQSIETVAGNKETTFYLSPKINDVLENPEGDKATFALIASGSNVGPPLTTTRFKRRTSSPPNSPIQTVELNEDKQDNDSTAPRMSKHESHRMNFLWSEETIPLISPMKSPAQTEQQILPLDSSVSMTYVNLCNQQPLDLSNSVCMPDEAILDLSLNGSKLEYDLAGINLAQSVLNSFKPSVFQNVFRNEQGVVDDNSFEGIASGEAPNLTAGLLSDTGPPNPEDFFFELGLPPTSINPMLAPLSILPAATFPPSSQNFESCLSAPVGEDTNDIQTQPSSISVSENDFEDIPLTTLSQQSDLKVTFPNWGFLAPGDMETQLPIASPHWVTDPSALAQRTLVLRYMLQKKYSLSFRVVLLNVTQIKFLMMKHYNKSHMPHLILLSVAPNCLKQS</sequence>
<dbReference type="AlphaFoldDB" id="A0A553RKK8"/>
<feature type="region of interest" description="Disordered" evidence="1">
    <location>
        <begin position="157"/>
        <end position="206"/>
    </location>
</feature>
<gene>
    <name evidence="2" type="ORF">DNTS_022685</name>
</gene>
<feature type="compositionally biased region" description="Polar residues" evidence="1">
    <location>
        <begin position="270"/>
        <end position="281"/>
    </location>
</feature>
<dbReference type="EMBL" id="SRMA01023894">
    <property type="protein sequence ID" value="TRZ02713.1"/>
    <property type="molecule type" value="Genomic_DNA"/>
</dbReference>
<dbReference type="Proteomes" id="UP000316079">
    <property type="component" value="Unassembled WGS sequence"/>
</dbReference>
<evidence type="ECO:0000256" key="1">
    <source>
        <dbReference type="SAM" id="MobiDB-lite"/>
    </source>
</evidence>
<name>A0A553RKK8_9TELE</name>